<dbReference type="AlphaFoldDB" id="A0A8H5C1C4"/>
<proteinExistence type="predicted"/>
<feature type="compositionally biased region" description="Basic and acidic residues" evidence="1">
    <location>
        <begin position="338"/>
        <end position="348"/>
    </location>
</feature>
<organism evidence="2 3">
    <name type="scientific">Ephemerocybe angulata</name>
    <dbReference type="NCBI Taxonomy" id="980116"/>
    <lineage>
        <taxon>Eukaryota</taxon>
        <taxon>Fungi</taxon>
        <taxon>Dikarya</taxon>
        <taxon>Basidiomycota</taxon>
        <taxon>Agaricomycotina</taxon>
        <taxon>Agaricomycetes</taxon>
        <taxon>Agaricomycetidae</taxon>
        <taxon>Agaricales</taxon>
        <taxon>Agaricineae</taxon>
        <taxon>Psathyrellaceae</taxon>
        <taxon>Ephemerocybe</taxon>
    </lineage>
</organism>
<reference evidence="2 3" key="1">
    <citation type="journal article" date="2020" name="ISME J.">
        <title>Uncovering the hidden diversity of litter-decomposition mechanisms in mushroom-forming fungi.</title>
        <authorList>
            <person name="Floudas D."/>
            <person name="Bentzer J."/>
            <person name="Ahren D."/>
            <person name="Johansson T."/>
            <person name="Persson P."/>
            <person name="Tunlid A."/>
        </authorList>
    </citation>
    <scope>NUCLEOTIDE SEQUENCE [LARGE SCALE GENOMIC DNA]</scope>
    <source>
        <strain evidence="2 3">CBS 175.51</strain>
    </source>
</reference>
<dbReference type="OrthoDB" id="359154at2759"/>
<accession>A0A8H5C1C4</accession>
<comment type="caution">
    <text evidence="2">The sequence shown here is derived from an EMBL/GenBank/DDBJ whole genome shotgun (WGS) entry which is preliminary data.</text>
</comment>
<sequence length="364" mass="42557">MSLKYFTRRTAIDATTTSPYLTNLNHLLTVPRAWLKRRSIYDPKLKSVRTKDRIRFWNIVPGDQIRLRGDKSNTLHEVLSVNRLSNRVFVKGASNDGADNKIAMTKNHHYSRCQLFVGNYEFLTSDGLGKEVVPVFAQRVTATKPSWNLLTGHFVWNRYAAKTLPRIPWESGHVQIPWPKPEKPTLPEPSHYDTSKEVVTEVTYKVPRIQQALSGPLPRPPTEEEFLTAMYNPGYKASFDDSAPVEVYLNMELSNPHARAKKQQRWKIRKSVEKSRLDEIVASEIKQLNGRTEREARAEAAFRWRNELKQKQEEQKKMRWKDRVADVNMIRKARNKVKKEERQRRKLTELQLEDEPNQFIPKDL</sequence>
<evidence type="ECO:0000256" key="1">
    <source>
        <dbReference type="SAM" id="MobiDB-lite"/>
    </source>
</evidence>
<gene>
    <name evidence="2" type="ORF">D9611_002271</name>
</gene>
<keyword evidence="3" id="KW-1185">Reference proteome</keyword>
<feature type="region of interest" description="Disordered" evidence="1">
    <location>
        <begin position="335"/>
        <end position="364"/>
    </location>
</feature>
<dbReference type="EMBL" id="JAACJK010000109">
    <property type="protein sequence ID" value="KAF5333365.1"/>
    <property type="molecule type" value="Genomic_DNA"/>
</dbReference>
<protein>
    <submittedName>
        <fullName evidence="2">Uncharacterized protein</fullName>
    </submittedName>
</protein>
<dbReference type="Proteomes" id="UP000541558">
    <property type="component" value="Unassembled WGS sequence"/>
</dbReference>
<evidence type="ECO:0000313" key="2">
    <source>
        <dbReference type="EMBL" id="KAF5333365.1"/>
    </source>
</evidence>
<name>A0A8H5C1C4_9AGAR</name>
<evidence type="ECO:0000313" key="3">
    <source>
        <dbReference type="Proteomes" id="UP000541558"/>
    </source>
</evidence>